<reference evidence="1 2" key="1">
    <citation type="journal article" date="2021" name="Elife">
        <title>Chloroplast acquisition without the gene transfer in kleptoplastic sea slugs, Plakobranchus ocellatus.</title>
        <authorList>
            <person name="Maeda T."/>
            <person name="Takahashi S."/>
            <person name="Yoshida T."/>
            <person name="Shimamura S."/>
            <person name="Takaki Y."/>
            <person name="Nagai Y."/>
            <person name="Toyoda A."/>
            <person name="Suzuki Y."/>
            <person name="Arimoto A."/>
            <person name="Ishii H."/>
            <person name="Satoh N."/>
            <person name="Nishiyama T."/>
            <person name="Hasebe M."/>
            <person name="Maruyama T."/>
            <person name="Minagawa J."/>
            <person name="Obokata J."/>
            <person name="Shigenobu S."/>
        </authorList>
    </citation>
    <scope>NUCLEOTIDE SEQUENCE [LARGE SCALE GENOMIC DNA]</scope>
</reference>
<dbReference type="Proteomes" id="UP000762676">
    <property type="component" value="Unassembled WGS sequence"/>
</dbReference>
<proteinExistence type="predicted"/>
<comment type="caution">
    <text evidence="1">The sequence shown here is derived from an EMBL/GenBank/DDBJ whole genome shotgun (WGS) entry which is preliminary data.</text>
</comment>
<evidence type="ECO:0000313" key="2">
    <source>
        <dbReference type="Proteomes" id="UP000762676"/>
    </source>
</evidence>
<protein>
    <recommendedName>
        <fullName evidence="3">Secreted protein</fullName>
    </recommendedName>
</protein>
<keyword evidence="2" id="KW-1185">Reference proteome</keyword>
<name>A0AAV4EMV5_9GAST</name>
<evidence type="ECO:0008006" key="3">
    <source>
        <dbReference type="Google" id="ProtNLM"/>
    </source>
</evidence>
<evidence type="ECO:0000313" key="1">
    <source>
        <dbReference type="EMBL" id="GFR61959.1"/>
    </source>
</evidence>
<sequence length="87" mass="9635">MLMKFLGKMCRSHVTCKLQLIQNHLTLAFVTVKVARIAPPALLKTVRCDPFLGNIPREPGCYTSTITIIKARGEGWGRQGLVAPLFP</sequence>
<dbReference type="EMBL" id="BMAT01000221">
    <property type="protein sequence ID" value="GFR61959.1"/>
    <property type="molecule type" value="Genomic_DNA"/>
</dbReference>
<organism evidence="1 2">
    <name type="scientific">Elysia marginata</name>
    <dbReference type="NCBI Taxonomy" id="1093978"/>
    <lineage>
        <taxon>Eukaryota</taxon>
        <taxon>Metazoa</taxon>
        <taxon>Spiralia</taxon>
        <taxon>Lophotrochozoa</taxon>
        <taxon>Mollusca</taxon>
        <taxon>Gastropoda</taxon>
        <taxon>Heterobranchia</taxon>
        <taxon>Euthyneura</taxon>
        <taxon>Panpulmonata</taxon>
        <taxon>Sacoglossa</taxon>
        <taxon>Placobranchoidea</taxon>
        <taxon>Plakobranchidae</taxon>
        <taxon>Elysia</taxon>
    </lineage>
</organism>
<dbReference type="AlphaFoldDB" id="A0AAV4EMV5"/>
<accession>A0AAV4EMV5</accession>
<gene>
    <name evidence="1" type="ORF">ElyMa_000117900</name>
</gene>